<proteinExistence type="predicted"/>
<name>A0A177LDN5_9ACTN</name>
<gene>
    <name evidence="1" type="ORF">EDD19_12713</name>
</gene>
<dbReference type="OrthoDB" id="4854145at2"/>
<dbReference type="InterPro" id="IPR025534">
    <property type="entry name" value="DUF4420"/>
</dbReference>
<reference evidence="1 2" key="1">
    <citation type="submission" date="2019-03" db="EMBL/GenBank/DDBJ databases">
        <title>Root nodule microbial communities of legume samples collected from USA, Mexico and Botswana.</title>
        <authorList>
            <person name="Hirsch A."/>
        </authorList>
    </citation>
    <scope>NUCLEOTIDE SEQUENCE [LARGE SCALE GENOMIC DNA]</scope>
    <source>
        <strain evidence="1 2">55</strain>
    </source>
</reference>
<sequence>MDVGEHFVYLSEQQRDVGMSQILTREIASASDIGRILVGIDDHGDRHLLIPITPSQQLTPFSHKAISVSKRTLFGDSAMTDYLDVACSKPRLFLVFDRLLDEVVSRVISGTADPVAACLNTLDEWRQIIETASSQTSATTIAGLVGELTLLESLAELDPIGSLTSWVGPEGVVHDFVSGENSAIEVKATTSKEGNRTSIHGLDQLDFSSRAHLYLAVYHLRESPNAPSLDDRIDRLVNIGVSRVELIKKVSKAGYIYESGTDADHRFECIGFKLWRVTDSFPGLKRCNLDPRLIAGVGNVQFDIELVAAPPPLDEHQVKQVLVGWSPNV</sequence>
<dbReference type="Pfam" id="PF14390">
    <property type="entry name" value="DUF4420"/>
    <property type="match status" value="1"/>
</dbReference>
<dbReference type="RefSeq" id="WP_063972180.1">
    <property type="nucleotide sequence ID" value="NZ_CP143053.1"/>
</dbReference>
<accession>A0A177LDN5</accession>
<dbReference type="GeneID" id="89529405"/>
<protein>
    <submittedName>
        <fullName evidence="1">Putative PD-(D/E)XK family protein DUF4420</fullName>
    </submittedName>
</protein>
<dbReference type="Proteomes" id="UP000295805">
    <property type="component" value="Unassembled WGS sequence"/>
</dbReference>
<dbReference type="AlphaFoldDB" id="A0A177LDN5"/>
<comment type="caution">
    <text evidence="1">The sequence shown here is derived from an EMBL/GenBank/DDBJ whole genome shotgun (WGS) entry which is preliminary data.</text>
</comment>
<dbReference type="EMBL" id="SMCX01000027">
    <property type="protein sequence ID" value="TCW21177.1"/>
    <property type="molecule type" value="Genomic_DNA"/>
</dbReference>
<evidence type="ECO:0000313" key="1">
    <source>
        <dbReference type="EMBL" id="TCW21177.1"/>
    </source>
</evidence>
<organism evidence="1 2">
    <name type="scientific">Dietzia cinnamea</name>
    <dbReference type="NCBI Taxonomy" id="321318"/>
    <lineage>
        <taxon>Bacteria</taxon>
        <taxon>Bacillati</taxon>
        <taxon>Actinomycetota</taxon>
        <taxon>Actinomycetes</taxon>
        <taxon>Mycobacteriales</taxon>
        <taxon>Dietziaceae</taxon>
        <taxon>Dietzia</taxon>
    </lineage>
</organism>
<evidence type="ECO:0000313" key="2">
    <source>
        <dbReference type="Proteomes" id="UP000295805"/>
    </source>
</evidence>